<evidence type="ECO:0000259" key="5">
    <source>
        <dbReference type="Pfam" id="PF00884"/>
    </source>
</evidence>
<keyword evidence="4" id="KW-0106">Calcium</keyword>
<dbReference type="InterPro" id="IPR017850">
    <property type="entry name" value="Alkaline_phosphatase_core_sf"/>
</dbReference>
<dbReference type="PANTHER" id="PTHR42693:SF11">
    <property type="entry name" value="ARYLSULFATASE A"/>
    <property type="match status" value="1"/>
</dbReference>
<evidence type="ECO:0000313" key="6">
    <source>
        <dbReference type="EMBL" id="MEE1974808.1"/>
    </source>
</evidence>
<dbReference type="CDD" id="cd16026">
    <property type="entry name" value="GALNS_like"/>
    <property type="match status" value="1"/>
</dbReference>
<sequence>MKEFQLKTTARTYSILKIAARYSLSALMLLFFQGHCQERKPSLEKPNVIIIFADDLGYGDLSSYGHPTIRTTNLDQMAAEGQKWTNFYVGASVCTPSRAALLTGRLPIRSGMASSMNRVLFPDSHNGLPQSELTLAEQMKKGGYATAAIGKWHLGHKAEYLPTSHGFDSYYGIPYSNDMDNITPFRSAGGYFSFWKSEERKDINTFNVPLMRDTEIIERPAEQHTITKRYTEEAIKFINEKKEEPFFLYFAHNLPHVPLFASKDFEGTSPRGIYGDVVEEIDHSVGQILDELKKTGLDKNTIVVFTSDNGPWLIMNEEGGSAGLLRSGKGSTWEGGMREPCIFWAPGRIEPGIVTDLGSTLDLFTTFSKIAGVDIPNDRIVDGVDLAPVLFNNKTSTRKDMFYYRGDKLYAVRVGDYKAHFLTQEPYSGPEVEEHKTPLLYNLSIDPSEKYDISEANPEIMAKMMKVVKDHNEKMVKGPDMLKDRG</sequence>
<comment type="caution">
    <text evidence="6">The sequence shown here is derived from an EMBL/GenBank/DDBJ whole genome shotgun (WGS) entry which is preliminary data.</text>
</comment>
<dbReference type="PANTHER" id="PTHR42693">
    <property type="entry name" value="ARYLSULFATASE FAMILY MEMBER"/>
    <property type="match status" value="1"/>
</dbReference>
<reference evidence="6 7" key="1">
    <citation type="submission" date="2024-01" db="EMBL/GenBank/DDBJ databases">
        <title>Maribacter spp. originated from different algae showed divergent polysaccharides utilization ability.</title>
        <authorList>
            <person name="Wang H."/>
            <person name="Wu Y."/>
        </authorList>
    </citation>
    <scope>NUCLEOTIDE SEQUENCE [LARGE SCALE GENOMIC DNA]</scope>
    <source>
        <strain evidence="6 7">PR1</strain>
    </source>
</reference>
<dbReference type="Pfam" id="PF00884">
    <property type="entry name" value="Sulfatase"/>
    <property type="match status" value="1"/>
</dbReference>
<dbReference type="InterPro" id="IPR050738">
    <property type="entry name" value="Sulfatase"/>
</dbReference>
<evidence type="ECO:0000313" key="7">
    <source>
        <dbReference type="Proteomes" id="UP001356308"/>
    </source>
</evidence>
<dbReference type="EMBL" id="JAZDDG010000001">
    <property type="protein sequence ID" value="MEE1974808.1"/>
    <property type="molecule type" value="Genomic_DNA"/>
</dbReference>
<accession>A0ABU7IQ60</accession>
<evidence type="ECO:0000256" key="3">
    <source>
        <dbReference type="ARBA" id="ARBA00022801"/>
    </source>
</evidence>
<dbReference type="SUPFAM" id="SSF53649">
    <property type="entry name" value="Alkaline phosphatase-like"/>
    <property type="match status" value="1"/>
</dbReference>
<name>A0ABU7IQ60_9FLAO</name>
<feature type="domain" description="Sulfatase N-terminal" evidence="5">
    <location>
        <begin position="46"/>
        <end position="373"/>
    </location>
</feature>
<dbReference type="Gene3D" id="3.30.1120.10">
    <property type="match status" value="1"/>
</dbReference>
<dbReference type="PROSITE" id="PS00149">
    <property type="entry name" value="SULFATASE_2"/>
    <property type="match status" value="1"/>
</dbReference>
<comment type="similarity">
    <text evidence="1">Belongs to the sulfatase family.</text>
</comment>
<keyword evidence="2" id="KW-0479">Metal-binding</keyword>
<keyword evidence="3" id="KW-0378">Hydrolase</keyword>
<evidence type="ECO:0000256" key="1">
    <source>
        <dbReference type="ARBA" id="ARBA00008779"/>
    </source>
</evidence>
<dbReference type="InterPro" id="IPR000917">
    <property type="entry name" value="Sulfatase_N"/>
</dbReference>
<dbReference type="InterPro" id="IPR024607">
    <property type="entry name" value="Sulfatase_CS"/>
</dbReference>
<organism evidence="6 7">
    <name type="scientific">Maribacter cobaltidurans</name>
    <dbReference type="NCBI Taxonomy" id="1178778"/>
    <lineage>
        <taxon>Bacteria</taxon>
        <taxon>Pseudomonadati</taxon>
        <taxon>Bacteroidota</taxon>
        <taxon>Flavobacteriia</taxon>
        <taxon>Flavobacteriales</taxon>
        <taxon>Flavobacteriaceae</taxon>
        <taxon>Maribacter</taxon>
    </lineage>
</organism>
<dbReference type="PROSITE" id="PS00523">
    <property type="entry name" value="SULFATASE_1"/>
    <property type="match status" value="1"/>
</dbReference>
<protein>
    <submittedName>
        <fullName evidence="6">Sulfatase</fullName>
    </submittedName>
</protein>
<dbReference type="Gene3D" id="3.40.720.10">
    <property type="entry name" value="Alkaline Phosphatase, subunit A"/>
    <property type="match status" value="1"/>
</dbReference>
<keyword evidence="7" id="KW-1185">Reference proteome</keyword>
<dbReference type="RefSeq" id="WP_272649637.1">
    <property type="nucleotide sequence ID" value="NZ_JAZDDG010000001.1"/>
</dbReference>
<proteinExistence type="inferred from homology"/>
<evidence type="ECO:0000256" key="2">
    <source>
        <dbReference type="ARBA" id="ARBA00022723"/>
    </source>
</evidence>
<gene>
    <name evidence="6" type="ORF">V1I91_01920</name>
</gene>
<evidence type="ECO:0000256" key="4">
    <source>
        <dbReference type="ARBA" id="ARBA00022837"/>
    </source>
</evidence>
<dbReference type="Proteomes" id="UP001356308">
    <property type="component" value="Unassembled WGS sequence"/>
</dbReference>
<dbReference type="Pfam" id="PF14707">
    <property type="entry name" value="Sulfatase_C"/>
    <property type="match status" value="1"/>
</dbReference>